<protein>
    <submittedName>
        <fullName evidence="1">Uncharacterized protein</fullName>
    </submittedName>
</protein>
<organism evidence="1 2">
    <name type="scientific">Dolichospermum planctonicum</name>
    <dbReference type="NCBI Taxonomy" id="136072"/>
    <lineage>
        <taxon>Bacteria</taxon>
        <taxon>Bacillati</taxon>
        <taxon>Cyanobacteriota</taxon>
        <taxon>Cyanophyceae</taxon>
        <taxon>Nostocales</taxon>
        <taxon>Aphanizomenonaceae</taxon>
        <taxon>Dolichospermum</taxon>
    </lineage>
</organism>
<comment type="caution">
    <text evidence="1">The sequence shown here is derived from an EMBL/GenBank/DDBJ whole genome shotgun (WGS) entry which is preliminary data.</text>
</comment>
<evidence type="ECO:0000313" key="1">
    <source>
        <dbReference type="EMBL" id="GCL43926.1"/>
    </source>
</evidence>
<proteinExistence type="predicted"/>
<dbReference type="Proteomes" id="UP000299367">
    <property type="component" value="Unassembled WGS sequence"/>
</dbReference>
<sequence length="78" mass="9134">MQRPPRYKGVGSVFLLFARTRSLELGYEGRVGLHSLPGTEKFYDNQRMLDLGQDEDYDDLVYFEYGVWRSHNKNSEGK</sequence>
<dbReference type="EMBL" id="BJCF01000059">
    <property type="protein sequence ID" value="GCL43926.1"/>
    <property type="molecule type" value="Genomic_DNA"/>
</dbReference>
<reference evidence="2" key="1">
    <citation type="submission" date="2019-02" db="EMBL/GenBank/DDBJ databases">
        <title>Draft genome sequence of Dolichospermum planctonicum NIES-80.</title>
        <authorList>
            <person name="Yamaguchi H."/>
            <person name="Suzuki S."/>
            <person name="Kawachi M."/>
        </authorList>
    </citation>
    <scope>NUCLEOTIDE SEQUENCE [LARGE SCALE GENOMIC DNA]</scope>
    <source>
        <strain evidence="2">NIES-80</strain>
    </source>
</reference>
<name>A0A480AIM9_9CYAN</name>
<evidence type="ECO:0000313" key="2">
    <source>
        <dbReference type="Proteomes" id="UP000299367"/>
    </source>
</evidence>
<gene>
    <name evidence="1" type="ORF">NIES80_36460</name>
</gene>
<accession>A0A480AIM9</accession>
<dbReference type="AlphaFoldDB" id="A0A480AIM9"/>